<gene>
    <name evidence="1" type="ORF">K3G42_032053</name>
</gene>
<comment type="caution">
    <text evidence="1">The sequence shown here is derived from an EMBL/GenBank/DDBJ whole genome shotgun (WGS) entry which is preliminary data.</text>
</comment>
<keyword evidence="2" id="KW-1185">Reference proteome</keyword>
<sequence length="134" mass="15890">MPSIVTSWRLHLSFPFLFFSFFSPLCFFPLSLCAYFFFEIYFYYKFKLLHLLNLNSLCLFLSFLHFHFSFSHFLSISLPFCFPLFSFLFPSLCVFSFRLPKVHIPPLSLLTSTREGWGFQCRIITTKDAGEKGR</sequence>
<evidence type="ECO:0000313" key="2">
    <source>
        <dbReference type="Proteomes" id="UP000827872"/>
    </source>
</evidence>
<proteinExistence type="predicted"/>
<accession>A0ACB8ELX2</accession>
<name>A0ACB8ELX2_9SAUR</name>
<dbReference type="EMBL" id="CM037616">
    <property type="protein sequence ID" value="KAH7993706.1"/>
    <property type="molecule type" value="Genomic_DNA"/>
</dbReference>
<protein>
    <submittedName>
        <fullName evidence="1">Uncharacterized protein</fullName>
    </submittedName>
</protein>
<reference evidence="1" key="1">
    <citation type="submission" date="2021-08" db="EMBL/GenBank/DDBJ databases">
        <title>The first chromosome-level gecko genome reveals the dynamic sex chromosomes of Neotropical dwarf geckos (Sphaerodactylidae: Sphaerodactylus).</title>
        <authorList>
            <person name="Pinto B.J."/>
            <person name="Keating S.E."/>
            <person name="Gamble T."/>
        </authorList>
    </citation>
    <scope>NUCLEOTIDE SEQUENCE</scope>
    <source>
        <strain evidence="1">TG3544</strain>
    </source>
</reference>
<organism evidence="1 2">
    <name type="scientific">Sphaerodactylus townsendi</name>
    <dbReference type="NCBI Taxonomy" id="933632"/>
    <lineage>
        <taxon>Eukaryota</taxon>
        <taxon>Metazoa</taxon>
        <taxon>Chordata</taxon>
        <taxon>Craniata</taxon>
        <taxon>Vertebrata</taxon>
        <taxon>Euteleostomi</taxon>
        <taxon>Lepidosauria</taxon>
        <taxon>Squamata</taxon>
        <taxon>Bifurcata</taxon>
        <taxon>Gekkota</taxon>
        <taxon>Sphaerodactylidae</taxon>
        <taxon>Sphaerodactylus</taxon>
    </lineage>
</organism>
<dbReference type="Proteomes" id="UP000827872">
    <property type="component" value="Linkage Group LG03"/>
</dbReference>
<evidence type="ECO:0000313" key="1">
    <source>
        <dbReference type="EMBL" id="KAH7993706.1"/>
    </source>
</evidence>